<dbReference type="Proteomes" id="UP001162162">
    <property type="component" value="Unassembled WGS sequence"/>
</dbReference>
<accession>A0AAV8YJS2</accession>
<comment type="caution">
    <text evidence="1">The sequence shown here is derived from an EMBL/GenBank/DDBJ whole genome shotgun (WGS) entry which is preliminary data.</text>
</comment>
<name>A0AAV8YJS2_9CUCU</name>
<gene>
    <name evidence="1" type="ORF">NQ318_010252</name>
</gene>
<organism evidence="1 2">
    <name type="scientific">Aromia moschata</name>
    <dbReference type="NCBI Taxonomy" id="1265417"/>
    <lineage>
        <taxon>Eukaryota</taxon>
        <taxon>Metazoa</taxon>
        <taxon>Ecdysozoa</taxon>
        <taxon>Arthropoda</taxon>
        <taxon>Hexapoda</taxon>
        <taxon>Insecta</taxon>
        <taxon>Pterygota</taxon>
        <taxon>Neoptera</taxon>
        <taxon>Endopterygota</taxon>
        <taxon>Coleoptera</taxon>
        <taxon>Polyphaga</taxon>
        <taxon>Cucujiformia</taxon>
        <taxon>Chrysomeloidea</taxon>
        <taxon>Cerambycidae</taxon>
        <taxon>Cerambycinae</taxon>
        <taxon>Callichromatini</taxon>
        <taxon>Aromia</taxon>
    </lineage>
</organism>
<sequence length="110" mass="12378">MVNFSDINKIINGNVNNIDILLDSDRLAQQPANKENIPGVTFHRYMMIEHGSIFEAMACVMKCFRGKFKFVSGEAAILGLQVKGAFLNLRLDELTWGCRGNSKKMHNCDL</sequence>
<protein>
    <submittedName>
        <fullName evidence="1">Uncharacterized protein</fullName>
    </submittedName>
</protein>
<keyword evidence="2" id="KW-1185">Reference proteome</keyword>
<evidence type="ECO:0000313" key="1">
    <source>
        <dbReference type="EMBL" id="KAJ8951225.1"/>
    </source>
</evidence>
<dbReference type="AlphaFoldDB" id="A0AAV8YJS2"/>
<evidence type="ECO:0000313" key="2">
    <source>
        <dbReference type="Proteomes" id="UP001162162"/>
    </source>
</evidence>
<dbReference type="EMBL" id="JAPWTK010000088">
    <property type="protein sequence ID" value="KAJ8951225.1"/>
    <property type="molecule type" value="Genomic_DNA"/>
</dbReference>
<proteinExistence type="predicted"/>
<reference evidence="1" key="1">
    <citation type="journal article" date="2023" name="Insect Mol. Biol.">
        <title>Genome sequencing provides insights into the evolution of gene families encoding plant cell wall-degrading enzymes in longhorned beetles.</title>
        <authorList>
            <person name="Shin N.R."/>
            <person name="Okamura Y."/>
            <person name="Kirsch R."/>
            <person name="Pauchet Y."/>
        </authorList>
    </citation>
    <scope>NUCLEOTIDE SEQUENCE</scope>
    <source>
        <strain evidence="1">AMC_N1</strain>
    </source>
</reference>